<dbReference type="GO" id="GO:0006355">
    <property type="term" value="P:regulation of DNA-templated transcription"/>
    <property type="evidence" value="ECO:0007669"/>
    <property type="project" value="InterPro"/>
</dbReference>
<feature type="compositionally biased region" description="Polar residues" evidence="7">
    <location>
        <begin position="416"/>
        <end position="428"/>
    </location>
</feature>
<dbReference type="PROSITE" id="PS50110">
    <property type="entry name" value="RESPONSE_REGULATORY"/>
    <property type="match status" value="1"/>
</dbReference>
<dbReference type="InterPro" id="IPR001789">
    <property type="entry name" value="Sig_transdc_resp-reg_receiver"/>
</dbReference>
<dbReference type="Pfam" id="PF02954">
    <property type="entry name" value="HTH_8"/>
    <property type="match status" value="1"/>
</dbReference>
<evidence type="ECO:0000256" key="4">
    <source>
        <dbReference type="ARBA" id="ARBA00023125"/>
    </source>
</evidence>
<dbReference type="Pfam" id="PF00158">
    <property type="entry name" value="Sigma54_activat"/>
    <property type="match status" value="1"/>
</dbReference>
<dbReference type="eggNOG" id="COG2204">
    <property type="taxonomic scope" value="Bacteria"/>
</dbReference>
<keyword evidence="6" id="KW-0597">Phosphoprotein</keyword>
<dbReference type="CDD" id="cd00156">
    <property type="entry name" value="REC"/>
    <property type="match status" value="1"/>
</dbReference>
<dbReference type="SUPFAM" id="SSF52172">
    <property type="entry name" value="CheY-like"/>
    <property type="match status" value="1"/>
</dbReference>
<dbReference type="InterPro" id="IPR003593">
    <property type="entry name" value="AAA+_ATPase"/>
</dbReference>
<dbReference type="GO" id="GO:0043565">
    <property type="term" value="F:sequence-specific DNA binding"/>
    <property type="evidence" value="ECO:0007669"/>
    <property type="project" value="InterPro"/>
</dbReference>
<dbReference type="InterPro" id="IPR011006">
    <property type="entry name" value="CheY-like_superfamily"/>
</dbReference>
<reference evidence="10 11" key="2">
    <citation type="journal article" date="2011" name="Stand. Genomic Sci.">
        <title>Complete genome sequence of Isosphaera pallida type strain (IS1B).</title>
        <authorList>
            <consortium name="US DOE Joint Genome Institute (JGI-PGF)"/>
            <person name="Goker M."/>
            <person name="Cleland D."/>
            <person name="Saunders E."/>
            <person name="Lapidus A."/>
            <person name="Nolan M."/>
            <person name="Lucas S."/>
            <person name="Hammon N."/>
            <person name="Deshpande S."/>
            <person name="Cheng J.F."/>
            <person name="Tapia R."/>
            <person name="Han C."/>
            <person name="Goodwin L."/>
            <person name="Pitluck S."/>
            <person name="Liolios K."/>
            <person name="Pagani I."/>
            <person name="Ivanova N."/>
            <person name="Mavromatis K."/>
            <person name="Pati A."/>
            <person name="Chen A."/>
            <person name="Palaniappan K."/>
            <person name="Land M."/>
            <person name="Hauser L."/>
            <person name="Chang Y.J."/>
            <person name="Jeffries C.D."/>
            <person name="Detter J.C."/>
            <person name="Beck B."/>
            <person name="Woyke T."/>
            <person name="Bristow J."/>
            <person name="Eisen J.A."/>
            <person name="Markowitz V."/>
            <person name="Hugenholtz P."/>
            <person name="Kyrpides N.C."/>
            <person name="Klenk H.P."/>
        </authorList>
    </citation>
    <scope>NUCLEOTIDE SEQUENCE [LARGE SCALE GENOMIC DNA]</scope>
    <source>
        <strain evidence="11">ATCC 43644 / DSM 9630 / IS1B</strain>
    </source>
</reference>
<evidence type="ECO:0000256" key="1">
    <source>
        <dbReference type="ARBA" id="ARBA00022741"/>
    </source>
</evidence>
<feature type="region of interest" description="Disordered" evidence="7">
    <location>
        <begin position="413"/>
        <end position="454"/>
    </location>
</feature>
<evidence type="ECO:0000256" key="3">
    <source>
        <dbReference type="ARBA" id="ARBA00023015"/>
    </source>
</evidence>
<dbReference type="AlphaFoldDB" id="E8QYP6"/>
<dbReference type="InterPro" id="IPR025944">
    <property type="entry name" value="Sigma_54_int_dom_CS"/>
</dbReference>
<dbReference type="PROSITE" id="PS00675">
    <property type="entry name" value="SIGMA54_INTERACT_1"/>
    <property type="match status" value="1"/>
</dbReference>
<dbReference type="PANTHER" id="PTHR32071:SF117">
    <property type="entry name" value="PTS-DEPENDENT DIHYDROXYACETONE KINASE OPERON REGULATORY PROTEIN-RELATED"/>
    <property type="match status" value="1"/>
</dbReference>
<dbReference type="STRING" id="575540.Isop_0427"/>
<dbReference type="Proteomes" id="UP000008631">
    <property type="component" value="Chromosome"/>
</dbReference>
<keyword evidence="4" id="KW-0238">DNA-binding</keyword>
<dbReference type="GO" id="GO:0000160">
    <property type="term" value="P:phosphorelay signal transduction system"/>
    <property type="evidence" value="ECO:0007669"/>
    <property type="project" value="InterPro"/>
</dbReference>
<reference key="1">
    <citation type="submission" date="2010-11" db="EMBL/GenBank/DDBJ databases">
        <title>The complete sequence of chromosome of Isophaera pallida ATCC 43644.</title>
        <authorList>
            <consortium name="US DOE Joint Genome Institute (JGI-PGF)"/>
            <person name="Lucas S."/>
            <person name="Copeland A."/>
            <person name="Lapidus A."/>
            <person name="Bruce D."/>
            <person name="Goodwin L."/>
            <person name="Pitluck S."/>
            <person name="Kyrpides N."/>
            <person name="Mavromatis K."/>
            <person name="Pagani I."/>
            <person name="Ivanova N."/>
            <person name="Saunders E."/>
            <person name="Brettin T."/>
            <person name="Detter J.C."/>
            <person name="Han C."/>
            <person name="Tapia R."/>
            <person name="Land M."/>
            <person name="Hauser L."/>
            <person name="Markowitz V."/>
            <person name="Cheng J.-F."/>
            <person name="Hugenholtz P."/>
            <person name="Woyke T."/>
            <person name="Wu D."/>
            <person name="Eisen J.A."/>
        </authorList>
    </citation>
    <scope>NUCLEOTIDE SEQUENCE</scope>
    <source>
        <strain>ATCC 43644</strain>
    </source>
</reference>
<dbReference type="Gene3D" id="1.10.8.60">
    <property type="match status" value="1"/>
</dbReference>
<dbReference type="InterPro" id="IPR002078">
    <property type="entry name" value="Sigma_54_int"/>
</dbReference>
<protein>
    <submittedName>
        <fullName evidence="10">Two component, sigma54 specific, transcriptional regulator, Fis family</fullName>
    </submittedName>
</protein>
<sequence>MPSSATVGPASACRARVLITDDEPDVRWSLATLLSREGYEPIEAADGPTALELARRNAPDVALLDLNLPRRHGLEVFRDLLEVDPGLPVVVITAHGSPDAARQVASQGAFGYLSKPFNNEDVLFAVGRAAEARRRASATTPAWAPSSPPPSFANPDPIVSELEGGSTVWGCVSTAMRRVADQVRRVAPTEFVVVVLGETGVGKEQVAQAIHRGSRRCAGPFVPVDCGALPDHLVESELFGHERGAFTGADRSRSGRFETARGGTLFLDEIGNLSESAQASLLRAIQDRCATRVGSDTPRRLDARIVVATHARLDDRVAQGRFRRDLFHRLAEFVITVPPLRERPEDIAPLARLFVAQTARELERPNPILTDETLRRLHHHSWPGNVRELRNLMRRAVLWADGDQIEPDHLEFAEASPQSQSNVATPRSSESDSRFQLGNDRDPSPSMSHDEPTGSLKEIVRRHVAVVERQAVAATLKQTGGNLTRAARLLGVDAKTLRTKARAYGLDFRDPDRAGSSGGLEG</sequence>
<keyword evidence="3" id="KW-0805">Transcription regulation</keyword>
<name>E8QYP6_ISOPI</name>
<dbReference type="InterPro" id="IPR025662">
    <property type="entry name" value="Sigma_54_int_dom_ATP-bd_1"/>
</dbReference>
<dbReference type="InterPro" id="IPR009057">
    <property type="entry name" value="Homeodomain-like_sf"/>
</dbReference>
<dbReference type="SMART" id="SM00382">
    <property type="entry name" value="AAA"/>
    <property type="match status" value="1"/>
</dbReference>
<dbReference type="FunFam" id="3.40.50.300:FF:000006">
    <property type="entry name" value="DNA-binding transcriptional regulator NtrC"/>
    <property type="match status" value="1"/>
</dbReference>
<dbReference type="EMBL" id="CP002353">
    <property type="protein sequence ID" value="ADV61022.1"/>
    <property type="molecule type" value="Genomic_DNA"/>
</dbReference>
<organism evidence="10 11">
    <name type="scientific">Isosphaera pallida (strain ATCC 43644 / DSM 9630 / IS1B)</name>
    <dbReference type="NCBI Taxonomy" id="575540"/>
    <lineage>
        <taxon>Bacteria</taxon>
        <taxon>Pseudomonadati</taxon>
        <taxon>Planctomycetota</taxon>
        <taxon>Planctomycetia</taxon>
        <taxon>Isosphaerales</taxon>
        <taxon>Isosphaeraceae</taxon>
        <taxon>Isosphaera</taxon>
    </lineage>
</organism>
<keyword evidence="2" id="KW-0067">ATP-binding</keyword>
<dbReference type="KEGG" id="ipa:Isop_0427"/>
<dbReference type="SMART" id="SM00448">
    <property type="entry name" value="REC"/>
    <property type="match status" value="1"/>
</dbReference>
<dbReference type="SUPFAM" id="SSF52540">
    <property type="entry name" value="P-loop containing nucleoside triphosphate hydrolases"/>
    <property type="match status" value="1"/>
</dbReference>
<dbReference type="CDD" id="cd00009">
    <property type="entry name" value="AAA"/>
    <property type="match status" value="1"/>
</dbReference>
<feature type="compositionally biased region" description="Basic and acidic residues" evidence="7">
    <location>
        <begin position="429"/>
        <end position="452"/>
    </location>
</feature>
<evidence type="ECO:0000259" key="9">
    <source>
        <dbReference type="PROSITE" id="PS50110"/>
    </source>
</evidence>
<evidence type="ECO:0000256" key="5">
    <source>
        <dbReference type="ARBA" id="ARBA00023163"/>
    </source>
</evidence>
<dbReference type="Pfam" id="PF00072">
    <property type="entry name" value="Response_reg"/>
    <property type="match status" value="1"/>
</dbReference>
<keyword evidence="11" id="KW-1185">Reference proteome</keyword>
<dbReference type="Gene3D" id="3.40.50.2300">
    <property type="match status" value="1"/>
</dbReference>
<dbReference type="PROSITE" id="PS50045">
    <property type="entry name" value="SIGMA54_INTERACT_4"/>
    <property type="match status" value="1"/>
</dbReference>
<evidence type="ECO:0000259" key="8">
    <source>
        <dbReference type="PROSITE" id="PS50045"/>
    </source>
</evidence>
<dbReference type="Gene3D" id="1.10.10.60">
    <property type="entry name" value="Homeodomain-like"/>
    <property type="match status" value="1"/>
</dbReference>
<feature type="modified residue" description="4-aspartylphosphate" evidence="6">
    <location>
        <position position="65"/>
    </location>
</feature>
<dbReference type="Gene3D" id="3.40.50.300">
    <property type="entry name" value="P-loop containing nucleotide triphosphate hydrolases"/>
    <property type="match status" value="1"/>
</dbReference>
<feature type="domain" description="Sigma-54 factor interaction" evidence="8">
    <location>
        <begin position="173"/>
        <end position="398"/>
    </location>
</feature>
<dbReference type="PANTHER" id="PTHR32071">
    <property type="entry name" value="TRANSCRIPTIONAL REGULATORY PROTEIN"/>
    <property type="match status" value="1"/>
</dbReference>
<dbReference type="InterPro" id="IPR027417">
    <property type="entry name" value="P-loop_NTPase"/>
</dbReference>
<dbReference type="GO" id="GO:0005524">
    <property type="term" value="F:ATP binding"/>
    <property type="evidence" value="ECO:0007669"/>
    <property type="project" value="UniProtKB-KW"/>
</dbReference>
<dbReference type="OrthoDB" id="9803970at2"/>
<dbReference type="RefSeq" id="WP_013563311.1">
    <property type="nucleotide sequence ID" value="NC_014962.1"/>
</dbReference>
<accession>E8QYP6</accession>
<evidence type="ECO:0000313" key="11">
    <source>
        <dbReference type="Proteomes" id="UP000008631"/>
    </source>
</evidence>
<dbReference type="PROSITE" id="PS00688">
    <property type="entry name" value="SIGMA54_INTERACT_3"/>
    <property type="match status" value="1"/>
</dbReference>
<proteinExistence type="predicted"/>
<keyword evidence="1" id="KW-0547">Nucleotide-binding</keyword>
<keyword evidence="5" id="KW-0804">Transcription</keyword>
<feature type="domain" description="Response regulatory" evidence="9">
    <location>
        <begin position="16"/>
        <end position="130"/>
    </location>
</feature>
<evidence type="ECO:0000256" key="6">
    <source>
        <dbReference type="PROSITE-ProRule" id="PRU00169"/>
    </source>
</evidence>
<evidence type="ECO:0000256" key="7">
    <source>
        <dbReference type="SAM" id="MobiDB-lite"/>
    </source>
</evidence>
<gene>
    <name evidence="10" type="ordered locus">Isop_0427</name>
</gene>
<feature type="region of interest" description="Disordered" evidence="7">
    <location>
        <begin position="137"/>
        <end position="158"/>
    </location>
</feature>
<dbReference type="SUPFAM" id="SSF46689">
    <property type="entry name" value="Homeodomain-like"/>
    <property type="match status" value="1"/>
</dbReference>
<dbReference type="PRINTS" id="PR01590">
    <property type="entry name" value="HTHFIS"/>
</dbReference>
<evidence type="ECO:0000313" key="10">
    <source>
        <dbReference type="EMBL" id="ADV61022.1"/>
    </source>
</evidence>
<dbReference type="InterPro" id="IPR058031">
    <property type="entry name" value="AAA_lid_NorR"/>
</dbReference>
<dbReference type="Pfam" id="PF25601">
    <property type="entry name" value="AAA_lid_14"/>
    <property type="match status" value="1"/>
</dbReference>
<dbReference type="HOGENOM" id="CLU_000445_0_6_0"/>
<dbReference type="InterPro" id="IPR002197">
    <property type="entry name" value="HTH_Fis"/>
</dbReference>
<evidence type="ECO:0000256" key="2">
    <source>
        <dbReference type="ARBA" id="ARBA00022840"/>
    </source>
</evidence>
<dbReference type="InParanoid" id="E8QYP6"/>